<dbReference type="Proteomes" id="UP000705867">
    <property type="component" value="Unassembled WGS sequence"/>
</dbReference>
<sequence length="175" mass="19222">MRQSEAERGSGKRSFLCHCGRNEAISEEGFTLLELLVVIFIVALVTAVVFPTLRLPGGGGLNAEAKRIASVLRYLNDTALAAKEECVLKIDFREDTLSWKGPDFDRSEKFSTLAGVEIPSRGEIREGEVTLFFDALGGKESITVTLRDEGETRKIVFNPLSGRVRISEGEEGKKS</sequence>
<dbReference type="EMBL" id="JAIOIV010000003">
    <property type="protein sequence ID" value="MBZ0154612.1"/>
    <property type="molecule type" value="Genomic_DNA"/>
</dbReference>
<dbReference type="NCBIfam" id="TIGR02532">
    <property type="entry name" value="IV_pilin_GFxxxE"/>
    <property type="match status" value="1"/>
</dbReference>
<dbReference type="InterPro" id="IPR045584">
    <property type="entry name" value="Pilin-like"/>
</dbReference>
<protein>
    <submittedName>
        <fullName evidence="2">Prepilin-type N-terminal cleavage/methylation domain-containing protein</fullName>
    </submittedName>
</protein>
<dbReference type="SUPFAM" id="SSF54523">
    <property type="entry name" value="Pili subunits"/>
    <property type="match status" value="1"/>
</dbReference>
<keyword evidence="1" id="KW-0472">Membrane</keyword>
<organism evidence="2 3">
    <name type="scientific">Candidatus Nitrobium versatile</name>
    <dbReference type="NCBI Taxonomy" id="2884831"/>
    <lineage>
        <taxon>Bacteria</taxon>
        <taxon>Pseudomonadati</taxon>
        <taxon>Nitrospirota</taxon>
        <taxon>Nitrospiria</taxon>
        <taxon>Nitrospirales</taxon>
        <taxon>Nitrospiraceae</taxon>
        <taxon>Candidatus Nitrobium</taxon>
    </lineage>
</organism>
<proteinExistence type="predicted"/>
<evidence type="ECO:0000313" key="2">
    <source>
        <dbReference type="EMBL" id="MBZ0154612.1"/>
    </source>
</evidence>
<reference evidence="2" key="1">
    <citation type="journal article" date="2021" name="bioRxiv">
        <title>Unraveling nitrogen, sulfur and carbon metabolic pathways and microbial community transcriptional responses to substrate deprivation and toxicity stresses in a bioreactor mimicking anoxic brackish coastal sediment conditions.</title>
        <authorList>
            <person name="Martins P.D."/>
            <person name="Echeveste M.J."/>
            <person name="Arshad A."/>
            <person name="Kurth J."/>
            <person name="Ouboter H."/>
            <person name="Jetten M.S.M."/>
            <person name="Welte C.U."/>
        </authorList>
    </citation>
    <scope>NUCLEOTIDE SEQUENCE</scope>
    <source>
        <strain evidence="2">MAG_39</strain>
    </source>
</reference>
<keyword evidence="1" id="KW-1133">Transmembrane helix</keyword>
<evidence type="ECO:0000256" key="1">
    <source>
        <dbReference type="SAM" id="Phobius"/>
    </source>
</evidence>
<evidence type="ECO:0000313" key="3">
    <source>
        <dbReference type="Proteomes" id="UP000705867"/>
    </source>
</evidence>
<dbReference type="Pfam" id="PF07963">
    <property type="entry name" value="N_methyl"/>
    <property type="match status" value="1"/>
</dbReference>
<feature type="transmembrane region" description="Helical" evidence="1">
    <location>
        <begin position="30"/>
        <end position="50"/>
    </location>
</feature>
<reference evidence="2" key="2">
    <citation type="submission" date="2021-08" db="EMBL/GenBank/DDBJ databases">
        <authorList>
            <person name="Dalcin Martins P."/>
        </authorList>
    </citation>
    <scope>NUCLEOTIDE SEQUENCE</scope>
    <source>
        <strain evidence="2">MAG_39</strain>
    </source>
</reference>
<keyword evidence="1" id="KW-0812">Transmembrane</keyword>
<gene>
    <name evidence="2" type="ORF">K8I29_00165</name>
</gene>
<dbReference type="AlphaFoldDB" id="A0A953J7E8"/>
<name>A0A953J7E8_9BACT</name>
<comment type="caution">
    <text evidence="2">The sequence shown here is derived from an EMBL/GenBank/DDBJ whole genome shotgun (WGS) entry which is preliminary data.</text>
</comment>
<dbReference type="InterPro" id="IPR012902">
    <property type="entry name" value="N_methyl_site"/>
</dbReference>
<dbReference type="PROSITE" id="PS00409">
    <property type="entry name" value="PROKAR_NTER_METHYL"/>
    <property type="match status" value="1"/>
</dbReference>
<accession>A0A953J7E8</accession>